<feature type="transmembrane region" description="Helical" evidence="1">
    <location>
        <begin position="459"/>
        <end position="477"/>
    </location>
</feature>
<feature type="domain" description="Predicted membrane protein YciQ-like C-terminal" evidence="3">
    <location>
        <begin position="316"/>
        <end position="538"/>
    </location>
</feature>
<evidence type="ECO:0000313" key="5">
    <source>
        <dbReference type="Proteomes" id="UP000198504"/>
    </source>
</evidence>
<keyword evidence="5" id="KW-1185">Reference proteome</keyword>
<dbReference type="InterPro" id="IPR048389">
    <property type="entry name" value="YciQ-like_C"/>
</dbReference>
<evidence type="ECO:0000259" key="3">
    <source>
        <dbReference type="Pfam" id="PF20990"/>
    </source>
</evidence>
<dbReference type="InterPro" id="IPR018702">
    <property type="entry name" value="DUF2207"/>
</dbReference>
<gene>
    <name evidence="4" type="ORF">SAMN05421756_10116</name>
</gene>
<dbReference type="AlphaFoldDB" id="A0A1H8YZ79"/>
<evidence type="ECO:0000256" key="1">
    <source>
        <dbReference type="SAM" id="Phobius"/>
    </source>
</evidence>
<dbReference type="EMBL" id="FOFA01000001">
    <property type="protein sequence ID" value="SEP57381.1"/>
    <property type="molecule type" value="Genomic_DNA"/>
</dbReference>
<dbReference type="Proteomes" id="UP000198504">
    <property type="component" value="Unassembled WGS sequence"/>
</dbReference>
<dbReference type="OrthoDB" id="143710at2"/>
<accession>A0A1H8YZ79</accession>
<sequence length="584" mass="61320">MLHRAPEGWNDPAVHPRSSAPAAVLGGPRRVVALLALLLLAAGLLAGPLTRTAHAEGTASKVVAAGNLAKDGTLKVTETITFDGSAPAQVTQKFETLQNLVGDRQYRTTVRDVTATAGGAAVTPQVSTEGRFTTATVATNGAPELVISYTVDGAVVTVPDGTALQWRMLQGLDVAVTSFQARVLIPGTFTYVRCTAGSPNSSTPCLSAAAGTEDATTPTFTDGPRGEGEVVAVDIGFPAGEVTANEQVEYRWTIGRAFSPDPLPLGIAIGLLVLGGLALWLAHRRRGADAAYSGEAARVGEFVPVGPGQSEFRVVDDVRPGHVGTVADERVDPIDVTATLVDLAVRGHLLITELPRTSAYGRPDWTLTRTGDGTGLRPFEQRLLEGIAPDGQAVRVSEIGGRVHAAIGGVQDALYDEVVANGWYARRPDVVRSRTTQLAFGVLIVAVVVTALLAAFTTFGLVGLALIILGLGLILVAQEMPARTAKGVALLQGLGALRSELTSHPTDQMPPGRAVEELSEVLPYAIVLGGTERWLDALVATDTDAAPDSEDLSWFHGPDDWHLRDLPDSLRNFTTTVSGTLFTR</sequence>
<dbReference type="STRING" id="1036181.SAMN05421756_10116"/>
<keyword evidence="1" id="KW-0812">Transmembrane</keyword>
<keyword evidence="1" id="KW-0472">Membrane</keyword>
<keyword evidence="1" id="KW-1133">Transmembrane helix</keyword>
<feature type="domain" description="DUF2207" evidence="2">
    <location>
        <begin position="68"/>
        <end position="210"/>
    </location>
</feature>
<proteinExistence type="predicted"/>
<protein>
    <submittedName>
        <fullName evidence="4">Predicted membrane protein</fullName>
    </submittedName>
</protein>
<evidence type="ECO:0000259" key="2">
    <source>
        <dbReference type="Pfam" id="PF09972"/>
    </source>
</evidence>
<dbReference type="Pfam" id="PF20990">
    <property type="entry name" value="DUF2207_C"/>
    <property type="match status" value="1"/>
</dbReference>
<feature type="transmembrane region" description="Helical" evidence="1">
    <location>
        <begin position="263"/>
        <end position="282"/>
    </location>
</feature>
<reference evidence="5" key="1">
    <citation type="submission" date="2016-10" db="EMBL/GenBank/DDBJ databases">
        <authorList>
            <person name="Varghese N."/>
            <person name="Submissions S."/>
        </authorList>
    </citation>
    <scope>NUCLEOTIDE SEQUENCE [LARGE SCALE GENOMIC DNA]</scope>
    <source>
        <strain evidence="5">CGMCC 4.6856</strain>
    </source>
</reference>
<dbReference type="Pfam" id="PF09972">
    <property type="entry name" value="DUF2207"/>
    <property type="match status" value="1"/>
</dbReference>
<feature type="transmembrane region" description="Helical" evidence="1">
    <location>
        <begin position="436"/>
        <end position="453"/>
    </location>
</feature>
<name>A0A1H8YZ79_9ACTN</name>
<evidence type="ECO:0000313" key="4">
    <source>
        <dbReference type="EMBL" id="SEP57381.1"/>
    </source>
</evidence>
<organism evidence="4 5">
    <name type="scientific">Microlunatus flavus</name>
    <dbReference type="NCBI Taxonomy" id="1036181"/>
    <lineage>
        <taxon>Bacteria</taxon>
        <taxon>Bacillati</taxon>
        <taxon>Actinomycetota</taxon>
        <taxon>Actinomycetes</taxon>
        <taxon>Propionibacteriales</taxon>
        <taxon>Propionibacteriaceae</taxon>
        <taxon>Microlunatus</taxon>
    </lineage>
</organism>